<dbReference type="EMBL" id="JAGQAF010000002">
    <property type="protein sequence ID" value="MCE8536820.1"/>
    <property type="molecule type" value="Genomic_DNA"/>
</dbReference>
<dbReference type="AlphaFoldDB" id="A0A9Q3ZLB1"/>
<dbReference type="Proteomes" id="UP000813672">
    <property type="component" value="Unassembled WGS sequence"/>
</dbReference>
<sequence length="101" mass="11041">MSRSAGEETGRTPVQPPPVFLERQSYRRRRLMDAARLLPLMGAALFAVPLLWPSEGAGTVRMSAAITYVFGVWAILIAVSALFGRATRQSGGHQIGQETER</sequence>
<evidence type="ECO:0000313" key="1">
    <source>
        <dbReference type="EMBL" id="MCE8536820.1"/>
    </source>
</evidence>
<dbReference type="RefSeq" id="WP_234139447.1">
    <property type="nucleotide sequence ID" value="NZ_JAGPZY010000023.1"/>
</dbReference>
<comment type="caution">
    <text evidence="1">The sequence shown here is derived from an EMBL/GenBank/DDBJ whole genome shotgun (WGS) entry which is preliminary data.</text>
</comment>
<name>A0A9Q3ZLB1_9RHOB</name>
<reference evidence="1" key="1">
    <citation type="journal article" date="2021" name="Environ. Microbiol.">
        <title>Cryptic niche differentiation of novel sediment ecotypes of Rugeria pomeroyi correlates with nitrate respiration.</title>
        <authorList>
            <person name="Lin X."/>
            <person name="McNichol J."/>
            <person name="Chu X."/>
            <person name="Qian Y."/>
            <person name="Luo H."/>
        </authorList>
    </citation>
    <scope>NUCLEOTIDE SEQUENCE</scope>
    <source>
        <strain evidence="1">SZCCDBB064</strain>
    </source>
</reference>
<accession>A0A9Q3ZLB1</accession>
<proteinExistence type="predicted"/>
<protein>
    <submittedName>
        <fullName evidence="1">Uncharacterized protein</fullName>
    </submittedName>
</protein>
<evidence type="ECO:0000313" key="2">
    <source>
        <dbReference type="Proteomes" id="UP000813672"/>
    </source>
</evidence>
<organism evidence="1 2">
    <name type="scientific">Ruegeria pomeroyi</name>
    <dbReference type="NCBI Taxonomy" id="89184"/>
    <lineage>
        <taxon>Bacteria</taxon>
        <taxon>Pseudomonadati</taxon>
        <taxon>Pseudomonadota</taxon>
        <taxon>Alphaproteobacteria</taxon>
        <taxon>Rhodobacterales</taxon>
        <taxon>Roseobacteraceae</taxon>
        <taxon>Ruegeria</taxon>
    </lineage>
</organism>
<gene>
    <name evidence="1" type="ORF">KBY27_05060</name>
</gene>